<sequence length="78" mass="8201">MAGDAIMVMRGLTKLSKAILETQAGQLRQVLLGGDAVTVARTLQATAEEQFSSVLGKMQVSKALCIKLLLRLAGSSVI</sequence>
<reference evidence="1" key="2">
    <citation type="submission" date="2025-09" db="UniProtKB">
        <authorList>
            <consortium name="Ensembl"/>
        </authorList>
    </citation>
    <scope>IDENTIFICATION</scope>
</reference>
<organism evidence="1 2">
    <name type="scientific">Otus sunia</name>
    <name type="common">Oriental scops-owl</name>
    <dbReference type="NCBI Taxonomy" id="257818"/>
    <lineage>
        <taxon>Eukaryota</taxon>
        <taxon>Metazoa</taxon>
        <taxon>Chordata</taxon>
        <taxon>Craniata</taxon>
        <taxon>Vertebrata</taxon>
        <taxon>Euteleostomi</taxon>
        <taxon>Archelosauria</taxon>
        <taxon>Archosauria</taxon>
        <taxon>Dinosauria</taxon>
        <taxon>Saurischia</taxon>
        <taxon>Theropoda</taxon>
        <taxon>Coelurosauria</taxon>
        <taxon>Aves</taxon>
        <taxon>Neognathae</taxon>
        <taxon>Neoaves</taxon>
        <taxon>Telluraves</taxon>
        <taxon>Strigiformes</taxon>
        <taxon>Strigidae</taxon>
        <taxon>Otus</taxon>
    </lineage>
</organism>
<accession>A0A8C8E7C1</accession>
<evidence type="ECO:0000313" key="1">
    <source>
        <dbReference type="Ensembl" id="ENSOSUP00000005326.1"/>
    </source>
</evidence>
<dbReference type="Proteomes" id="UP000694552">
    <property type="component" value="Unplaced"/>
</dbReference>
<reference evidence="1" key="1">
    <citation type="submission" date="2025-08" db="UniProtKB">
        <authorList>
            <consortium name="Ensembl"/>
        </authorList>
    </citation>
    <scope>IDENTIFICATION</scope>
</reference>
<name>A0A8C8E7C1_9STRI</name>
<evidence type="ECO:0000313" key="2">
    <source>
        <dbReference type="Proteomes" id="UP000694552"/>
    </source>
</evidence>
<keyword evidence="2" id="KW-1185">Reference proteome</keyword>
<proteinExistence type="predicted"/>
<dbReference type="AlphaFoldDB" id="A0A8C8E7C1"/>
<protein>
    <submittedName>
        <fullName evidence="1">Uncharacterized protein</fullName>
    </submittedName>
</protein>
<dbReference type="Ensembl" id="ENSOSUT00000005517.1">
    <property type="protein sequence ID" value="ENSOSUP00000005326.1"/>
    <property type="gene ID" value="ENSOSUG00000003969.1"/>
</dbReference>